<name>A0A1H9TB41_9MICO</name>
<proteinExistence type="predicted"/>
<dbReference type="EMBL" id="FOHB01000002">
    <property type="protein sequence ID" value="SER94348.1"/>
    <property type="molecule type" value="Genomic_DNA"/>
</dbReference>
<dbReference type="STRING" id="587636.SAMN05216199_1519"/>
<keyword evidence="3" id="KW-1185">Reference proteome</keyword>
<sequence length="118" mass="13183">MEKVAVSVMPITDMGGLKQFTDEISSGSRAEAHREFLRRVGVSAERAYVQPTPMGDLMVLVWEGVDQAEMNERFGDMVQNPQSDHERYLKDVVIPKIHGVDLSQPPPPPTQQFTTVTT</sequence>
<dbReference type="AlphaFoldDB" id="A0A1H9TB41"/>
<evidence type="ECO:0000313" key="3">
    <source>
        <dbReference type="Proteomes" id="UP000199019"/>
    </source>
</evidence>
<accession>A0A1H9TB41</accession>
<organism evidence="2 3">
    <name type="scientific">Pedococcus cremeus</name>
    <dbReference type="NCBI Taxonomy" id="587636"/>
    <lineage>
        <taxon>Bacteria</taxon>
        <taxon>Bacillati</taxon>
        <taxon>Actinomycetota</taxon>
        <taxon>Actinomycetes</taxon>
        <taxon>Micrococcales</taxon>
        <taxon>Intrasporangiaceae</taxon>
        <taxon>Pedococcus</taxon>
    </lineage>
</organism>
<gene>
    <name evidence="2" type="ORF">SAMN05216199_1519</name>
</gene>
<reference evidence="3" key="1">
    <citation type="submission" date="2016-10" db="EMBL/GenBank/DDBJ databases">
        <authorList>
            <person name="Varghese N."/>
            <person name="Submissions S."/>
        </authorList>
    </citation>
    <scope>NUCLEOTIDE SEQUENCE [LARGE SCALE GENOMIC DNA]</scope>
    <source>
        <strain evidence="3">CGMCC 1.6963</strain>
    </source>
</reference>
<evidence type="ECO:0008006" key="4">
    <source>
        <dbReference type="Google" id="ProtNLM"/>
    </source>
</evidence>
<evidence type="ECO:0000313" key="2">
    <source>
        <dbReference type="EMBL" id="SER94348.1"/>
    </source>
</evidence>
<protein>
    <recommendedName>
        <fullName evidence="4">ABM domain-containing protein</fullName>
    </recommendedName>
</protein>
<feature type="region of interest" description="Disordered" evidence="1">
    <location>
        <begin position="99"/>
        <end position="118"/>
    </location>
</feature>
<evidence type="ECO:0000256" key="1">
    <source>
        <dbReference type="SAM" id="MobiDB-lite"/>
    </source>
</evidence>
<dbReference type="Proteomes" id="UP000199019">
    <property type="component" value="Unassembled WGS sequence"/>
</dbReference>